<dbReference type="EMBL" id="JAOYFB010000040">
    <property type="protein sequence ID" value="KAK4037862.1"/>
    <property type="molecule type" value="Genomic_DNA"/>
</dbReference>
<accession>A0ABR0B8K6</accession>
<evidence type="ECO:0000313" key="1">
    <source>
        <dbReference type="EMBL" id="KAK4037862.1"/>
    </source>
</evidence>
<gene>
    <name evidence="1" type="ORF">OUZ56_029888</name>
</gene>
<dbReference type="Proteomes" id="UP001234178">
    <property type="component" value="Unassembled WGS sequence"/>
</dbReference>
<protein>
    <recommendedName>
        <fullName evidence="3">DDE Tnp4 domain-containing protein</fullName>
    </recommendedName>
</protein>
<evidence type="ECO:0008006" key="3">
    <source>
        <dbReference type="Google" id="ProtNLM"/>
    </source>
</evidence>
<proteinExistence type="predicted"/>
<evidence type="ECO:0000313" key="2">
    <source>
        <dbReference type="Proteomes" id="UP001234178"/>
    </source>
</evidence>
<comment type="caution">
    <text evidence="1">The sequence shown here is derived from an EMBL/GenBank/DDBJ whole genome shotgun (WGS) entry which is preliminary data.</text>
</comment>
<keyword evidence="2" id="KW-1185">Reference proteome</keyword>
<sequence length="76" mass="8815">MEMHLHHLIKWPAANEIPALSEEFQQRAGFPVVIGAMDGTYINIRAPEENQKDYNNPSLLVFREVLMTLEYSDDRI</sequence>
<organism evidence="1 2">
    <name type="scientific">Daphnia magna</name>
    <dbReference type="NCBI Taxonomy" id="35525"/>
    <lineage>
        <taxon>Eukaryota</taxon>
        <taxon>Metazoa</taxon>
        <taxon>Ecdysozoa</taxon>
        <taxon>Arthropoda</taxon>
        <taxon>Crustacea</taxon>
        <taxon>Branchiopoda</taxon>
        <taxon>Diplostraca</taxon>
        <taxon>Cladocera</taxon>
        <taxon>Anomopoda</taxon>
        <taxon>Daphniidae</taxon>
        <taxon>Daphnia</taxon>
    </lineage>
</organism>
<reference evidence="1 2" key="1">
    <citation type="journal article" date="2023" name="Nucleic Acids Res.">
        <title>The hologenome of Daphnia magna reveals possible DNA methylation and microbiome-mediated evolution of the host genome.</title>
        <authorList>
            <person name="Chaturvedi A."/>
            <person name="Li X."/>
            <person name="Dhandapani V."/>
            <person name="Marshall H."/>
            <person name="Kissane S."/>
            <person name="Cuenca-Cambronero M."/>
            <person name="Asole G."/>
            <person name="Calvet F."/>
            <person name="Ruiz-Romero M."/>
            <person name="Marangio P."/>
            <person name="Guigo R."/>
            <person name="Rago D."/>
            <person name="Mirbahai L."/>
            <person name="Eastwood N."/>
            <person name="Colbourne J.K."/>
            <person name="Zhou J."/>
            <person name="Mallon E."/>
            <person name="Orsini L."/>
        </authorList>
    </citation>
    <scope>NUCLEOTIDE SEQUENCE [LARGE SCALE GENOMIC DNA]</scope>
    <source>
        <strain evidence="1">LRV0_1</strain>
    </source>
</reference>
<name>A0ABR0B8K6_9CRUS</name>